<keyword evidence="2" id="KW-1185">Reference proteome</keyword>
<name>A0A1T4VTV3_9FIRM</name>
<sequence length="117" mass="13690">MAGIDFKTFKKSGQFNKDQLKYIKEAFKFLSVDEITVFATPRFQAQQMAMMIEGYRNGLKKDQIEICANPEFDEDQIEQILEGFYDGLTIDEVLSYASPSNNRFVMQKERLQIKKNR</sequence>
<evidence type="ECO:0000313" key="2">
    <source>
        <dbReference type="Proteomes" id="UP000190814"/>
    </source>
</evidence>
<dbReference type="RefSeq" id="WP_078766434.1">
    <property type="nucleotide sequence ID" value="NZ_FUXZ01000009.1"/>
</dbReference>
<dbReference type="OrthoDB" id="9760122at2"/>
<evidence type="ECO:0000313" key="1">
    <source>
        <dbReference type="EMBL" id="SKA68396.1"/>
    </source>
</evidence>
<protein>
    <submittedName>
        <fullName evidence="1">Uncharacterized protein</fullName>
    </submittedName>
</protein>
<organism evidence="1 2">
    <name type="scientific">Eubacterium uniforme</name>
    <dbReference type="NCBI Taxonomy" id="39495"/>
    <lineage>
        <taxon>Bacteria</taxon>
        <taxon>Bacillati</taxon>
        <taxon>Bacillota</taxon>
        <taxon>Clostridia</taxon>
        <taxon>Eubacteriales</taxon>
        <taxon>Eubacteriaceae</taxon>
        <taxon>Eubacterium</taxon>
    </lineage>
</organism>
<dbReference type="Proteomes" id="UP000190814">
    <property type="component" value="Unassembled WGS sequence"/>
</dbReference>
<dbReference type="AlphaFoldDB" id="A0A1T4VTV3"/>
<gene>
    <name evidence="1" type="ORF">SAMN02745111_01574</name>
</gene>
<dbReference type="STRING" id="39495.SAMN02745111_01574"/>
<dbReference type="EMBL" id="FUXZ01000009">
    <property type="protein sequence ID" value="SKA68396.1"/>
    <property type="molecule type" value="Genomic_DNA"/>
</dbReference>
<reference evidence="1 2" key="1">
    <citation type="submission" date="2017-02" db="EMBL/GenBank/DDBJ databases">
        <authorList>
            <person name="Peterson S.W."/>
        </authorList>
    </citation>
    <scope>NUCLEOTIDE SEQUENCE [LARGE SCALE GENOMIC DNA]</scope>
    <source>
        <strain evidence="1 2">ATCC 35992</strain>
    </source>
</reference>
<accession>A0A1T4VTV3</accession>
<proteinExistence type="predicted"/>